<dbReference type="InterPro" id="IPR003829">
    <property type="entry name" value="Pirin_N_dom"/>
</dbReference>
<dbReference type="RefSeq" id="WP_119478983.1">
    <property type="nucleotide sequence ID" value="NZ_QXML01000009.1"/>
</dbReference>
<evidence type="ECO:0000256" key="2">
    <source>
        <dbReference type="RuleBase" id="RU003457"/>
    </source>
</evidence>
<evidence type="ECO:0000313" key="5">
    <source>
        <dbReference type="EMBL" id="RIW13397.1"/>
    </source>
</evidence>
<dbReference type="AlphaFoldDB" id="A0A418PNI8"/>
<dbReference type="EMBL" id="QXML01000009">
    <property type="protein sequence ID" value="RIW13397.1"/>
    <property type="molecule type" value="Genomic_DNA"/>
</dbReference>
<dbReference type="InterPro" id="IPR041602">
    <property type="entry name" value="Quercetinase_C"/>
</dbReference>
<gene>
    <name evidence="5" type="ORF">D0X99_16635</name>
</gene>
<sequence length="226" mass="25988">MKTNLIRRQDRQISTKDWRIAWHEYFPGRTRFGQLTGFNFDVVSPGQGFPMHSHRDMEIITIPTEGEQFHKDSLGNSQIIGLGMIQLMSAGSGIYHSEMNASDLFPFKSYQIWIYPNEKNLSPSYQQKQYDPLRTGIQLLVSPNAEADSLRIHQSAWLYYANFSQNSPVTFTPRTDTQSVYIQVIKGNISVNGIEKIQTEDSIEIEPDQPFQIYFAEDSQLILIES</sequence>
<protein>
    <submittedName>
        <fullName evidence="5">Pirin family protein</fullName>
    </submittedName>
</protein>
<dbReference type="OrthoDB" id="321327at2"/>
<feature type="domain" description="Pirin N-terminal" evidence="3">
    <location>
        <begin position="18"/>
        <end position="114"/>
    </location>
</feature>
<proteinExistence type="inferred from homology"/>
<dbReference type="InterPro" id="IPR011051">
    <property type="entry name" value="RmlC_Cupin_sf"/>
</dbReference>
<feature type="domain" description="Quercetin 2,3-dioxygenase C-terminal cupin" evidence="4">
    <location>
        <begin position="139"/>
        <end position="225"/>
    </location>
</feature>
<reference evidence="5 6" key="1">
    <citation type="submission" date="2018-09" db="EMBL/GenBank/DDBJ databases">
        <authorList>
            <person name="Wang X."/>
            <person name="Du Z."/>
        </authorList>
    </citation>
    <scope>NUCLEOTIDE SEQUENCE [LARGE SCALE GENOMIC DNA]</scope>
    <source>
        <strain evidence="5 6">N3</strain>
    </source>
</reference>
<dbReference type="PANTHER" id="PTHR43212">
    <property type="entry name" value="QUERCETIN 2,3-DIOXYGENASE"/>
    <property type="match status" value="1"/>
</dbReference>
<comment type="similarity">
    <text evidence="1 2">Belongs to the pirin family.</text>
</comment>
<comment type="caution">
    <text evidence="5">The sequence shown here is derived from an EMBL/GenBank/DDBJ whole genome shotgun (WGS) entry which is preliminary data.</text>
</comment>
<dbReference type="Pfam" id="PF02678">
    <property type="entry name" value="Pirin"/>
    <property type="match status" value="1"/>
</dbReference>
<dbReference type="Proteomes" id="UP000283522">
    <property type="component" value="Unassembled WGS sequence"/>
</dbReference>
<evidence type="ECO:0000259" key="4">
    <source>
        <dbReference type="Pfam" id="PF17954"/>
    </source>
</evidence>
<dbReference type="InterPro" id="IPR014710">
    <property type="entry name" value="RmlC-like_jellyroll"/>
</dbReference>
<evidence type="ECO:0000259" key="3">
    <source>
        <dbReference type="Pfam" id="PF02678"/>
    </source>
</evidence>
<organism evidence="5 6">
    <name type="scientific">Algoriphagus lacus</name>
    <dbReference type="NCBI Taxonomy" id="2056311"/>
    <lineage>
        <taxon>Bacteria</taxon>
        <taxon>Pseudomonadati</taxon>
        <taxon>Bacteroidota</taxon>
        <taxon>Cytophagia</taxon>
        <taxon>Cytophagales</taxon>
        <taxon>Cyclobacteriaceae</taxon>
        <taxon>Algoriphagus</taxon>
    </lineage>
</organism>
<evidence type="ECO:0000256" key="1">
    <source>
        <dbReference type="ARBA" id="ARBA00008416"/>
    </source>
</evidence>
<evidence type="ECO:0000313" key="6">
    <source>
        <dbReference type="Proteomes" id="UP000283522"/>
    </source>
</evidence>
<dbReference type="Pfam" id="PF17954">
    <property type="entry name" value="Pirin_C_2"/>
    <property type="match status" value="1"/>
</dbReference>
<dbReference type="InterPro" id="IPR012093">
    <property type="entry name" value="Pirin"/>
</dbReference>
<keyword evidence="6" id="KW-1185">Reference proteome</keyword>
<accession>A0A418PNI8</accession>
<dbReference type="PANTHER" id="PTHR43212:SF3">
    <property type="entry name" value="QUERCETIN 2,3-DIOXYGENASE"/>
    <property type="match status" value="1"/>
</dbReference>
<name>A0A418PNI8_9BACT</name>
<dbReference type="Gene3D" id="2.60.120.10">
    <property type="entry name" value="Jelly Rolls"/>
    <property type="match status" value="2"/>
</dbReference>
<dbReference type="SUPFAM" id="SSF51182">
    <property type="entry name" value="RmlC-like cupins"/>
    <property type="match status" value="1"/>
</dbReference>